<dbReference type="RefSeq" id="WP_064121225.1">
    <property type="nucleotide sequence ID" value="NZ_CP015243.1"/>
</dbReference>
<dbReference type="Proteomes" id="UP000077875">
    <property type="component" value="Chromosome"/>
</dbReference>
<dbReference type="GO" id="GO:0046872">
    <property type="term" value="F:metal ion binding"/>
    <property type="evidence" value="ECO:0007669"/>
    <property type="project" value="UniProtKB-KW"/>
</dbReference>
<evidence type="ECO:0000256" key="1">
    <source>
        <dbReference type="ARBA" id="ARBA00001947"/>
    </source>
</evidence>
<proteinExistence type="inferred from homology"/>
<dbReference type="AlphaFoldDB" id="A0A172YAS7"/>
<feature type="domain" description="Histone deacetylase" evidence="6">
    <location>
        <begin position="28"/>
        <end position="336"/>
    </location>
</feature>
<dbReference type="InterPro" id="IPR000286">
    <property type="entry name" value="HDACs"/>
</dbReference>
<evidence type="ECO:0000256" key="3">
    <source>
        <dbReference type="ARBA" id="ARBA00022723"/>
    </source>
</evidence>
<evidence type="ECO:0000256" key="2">
    <source>
        <dbReference type="ARBA" id="ARBA00005947"/>
    </source>
</evidence>
<dbReference type="PANTHER" id="PTHR10625">
    <property type="entry name" value="HISTONE DEACETYLASE HDAC1-RELATED"/>
    <property type="match status" value="1"/>
</dbReference>
<dbReference type="EMBL" id="CP015243">
    <property type="protein sequence ID" value="ANF56236.1"/>
    <property type="molecule type" value="Genomic_DNA"/>
</dbReference>
<dbReference type="STRING" id="376489.A5892_01125"/>
<comment type="cofactor">
    <cofactor evidence="1">
        <name>Zn(2+)</name>
        <dbReference type="ChEBI" id="CHEBI:29105"/>
    </cofactor>
</comment>
<dbReference type="CDD" id="cd10001">
    <property type="entry name" value="HDAC_classII_APAH"/>
    <property type="match status" value="1"/>
</dbReference>
<dbReference type="GO" id="GO:0040029">
    <property type="term" value="P:epigenetic regulation of gene expression"/>
    <property type="evidence" value="ECO:0007669"/>
    <property type="project" value="TreeGrafter"/>
</dbReference>
<dbReference type="InterPro" id="IPR023696">
    <property type="entry name" value="Ureohydrolase_dom_sf"/>
</dbReference>
<keyword evidence="4 7" id="KW-0378">Hydrolase</keyword>
<evidence type="ECO:0000259" key="6">
    <source>
        <dbReference type="Pfam" id="PF00850"/>
    </source>
</evidence>
<sequence>MKIINKDDHLQHDPQFFVVRGRLKRSNEQPARGEILLAAAREAGHSIVAPREHGLAPIEAIHTRRYLDFLSTVHPRWQTLEDAGEEVVANIHPFPGEPCTYPRHLVGQVGFHLGDMACPIGMHTWKAAYGSAQCAIEAAQLLLEGERAVYALCRPPGHHAYAERANGFCYLNNAAIAAQYLRSRHSRVAILDIDVHHGNGTQGLFYPRSDVLTISLHADPHYMTPFFTGHADERGSGEGFGFNVNYPLPKGLPTEGYLEVLLDACRRIVDYAPGALVVSLGLDTYEHDPYQGVAVSTAGFADIGAAIARLGLPTALIQEGGYLSDALGDNLARVLEGFERGSADARP</sequence>
<dbReference type="Pfam" id="PF00850">
    <property type="entry name" value="Hist_deacetyl"/>
    <property type="match status" value="1"/>
</dbReference>
<protein>
    <submittedName>
        <fullName evidence="7">Acetylpolyamine aminohydrolase</fullName>
    </submittedName>
</protein>
<comment type="similarity">
    <text evidence="2">Belongs to the histone deacetylase family.</text>
</comment>
<keyword evidence="5" id="KW-0862">Zinc</keyword>
<dbReference type="Gene3D" id="3.40.800.20">
    <property type="entry name" value="Histone deacetylase domain"/>
    <property type="match status" value="1"/>
</dbReference>
<dbReference type="GO" id="GO:0016787">
    <property type="term" value="F:hydrolase activity"/>
    <property type="evidence" value="ECO:0007669"/>
    <property type="project" value="UniProtKB-KW"/>
</dbReference>
<accession>A0A172YAS7</accession>
<reference evidence="7 8" key="1">
    <citation type="submission" date="2016-04" db="EMBL/GenBank/DDBJ databases">
        <title>Complete Genome Sequence of Halotalea alkalilenta IHB B 13600.</title>
        <authorList>
            <person name="Swarnkar M.K."/>
            <person name="Sharma A."/>
            <person name="Kaushal K."/>
            <person name="Soni R."/>
            <person name="Rana S."/>
            <person name="Singh A.K."/>
            <person name="Gulati A."/>
        </authorList>
    </citation>
    <scope>NUCLEOTIDE SEQUENCE [LARGE SCALE GENOMIC DNA]</scope>
    <source>
        <strain evidence="7 8">IHB B 13600</strain>
    </source>
</reference>
<dbReference type="GO" id="GO:0004407">
    <property type="term" value="F:histone deacetylase activity"/>
    <property type="evidence" value="ECO:0007669"/>
    <property type="project" value="TreeGrafter"/>
</dbReference>
<dbReference type="PRINTS" id="PR01270">
    <property type="entry name" value="HDASUPER"/>
</dbReference>
<dbReference type="InterPro" id="IPR023801">
    <property type="entry name" value="His_deacetylse_dom"/>
</dbReference>
<evidence type="ECO:0000256" key="5">
    <source>
        <dbReference type="ARBA" id="ARBA00022833"/>
    </source>
</evidence>
<organism evidence="7 8">
    <name type="scientific">Halotalea alkalilenta</name>
    <dbReference type="NCBI Taxonomy" id="376489"/>
    <lineage>
        <taxon>Bacteria</taxon>
        <taxon>Pseudomonadati</taxon>
        <taxon>Pseudomonadota</taxon>
        <taxon>Gammaproteobacteria</taxon>
        <taxon>Oceanospirillales</taxon>
        <taxon>Halomonadaceae</taxon>
        <taxon>Halotalea</taxon>
    </lineage>
</organism>
<evidence type="ECO:0000313" key="7">
    <source>
        <dbReference type="EMBL" id="ANF56236.1"/>
    </source>
</evidence>
<dbReference type="SUPFAM" id="SSF52768">
    <property type="entry name" value="Arginase/deacetylase"/>
    <property type="match status" value="1"/>
</dbReference>
<keyword evidence="8" id="KW-1185">Reference proteome</keyword>
<evidence type="ECO:0000313" key="8">
    <source>
        <dbReference type="Proteomes" id="UP000077875"/>
    </source>
</evidence>
<dbReference type="PANTHER" id="PTHR10625:SF17">
    <property type="entry name" value="HISTONE DEACETYLASE 8"/>
    <property type="match status" value="1"/>
</dbReference>
<dbReference type="InterPro" id="IPR037138">
    <property type="entry name" value="His_deacetylse_dom_sf"/>
</dbReference>
<evidence type="ECO:0000256" key="4">
    <source>
        <dbReference type="ARBA" id="ARBA00022801"/>
    </source>
</evidence>
<keyword evidence="3" id="KW-0479">Metal-binding</keyword>
<dbReference type="KEGG" id="haa:A5892_01125"/>
<name>A0A172YAS7_9GAMM</name>
<gene>
    <name evidence="7" type="ORF">A5892_01125</name>
</gene>